<dbReference type="InterPro" id="IPR008266">
    <property type="entry name" value="Tyr_kinase_AS"/>
</dbReference>
<dbReference type="Proteomes" id="UP000695022">
    <property type="component" value="Unplaced"/>
</dbReference>
<dbReference type="PROSITE" id="PS50011">
    <property type="entry name" value="PROTEIN_KINASE_DOM"/>
    <property type="match status" value="1"/>
</dbReference>
<feature type="binding site" evidence="9">
    <location>
        <position position="519"/>
    </location>
    <ligand>
        <name>ATP</name>
        <dbReference type="ChEBI" id="CHEBI:30616"/>
    </ligand>
</feature>
<evidence type="ECO:0000256" key="5">
    <source>
        <dbReference type="ARBA" id="ARBA00023137"/>
    </source>
</evidence>
<keyword evidence="8" id="KW-0727">SH2 domain</keyword>
<dbReference type="Gene3D" id="3.30.200.20">
    <property type="entry name" value="Phosphorylase Kinase, domain 1"/>
    <property type="match status" value="1"/>
</dbReference>
<dbReference type="InterPro" id="IPR050198">
    <property type="entry name" value="Non-receptor_tyrosine_kinases"/>
</dbReference>
<dbReference type="RefSeq" id="XP_014670840.1">
    <property type="nucleotide sequence ID" value="XM_014815354.1"/>
</dbReference>
<feature type="domain" description="SH2" evidence="11">
    <location>
        <begin position="347"/>
        <end position="441"/>
    </location>
</feature>
<dbReference type="PROSITE" id="PS00109">
    <property type="entry name" value="PROTEIN_KINASE_TYR"/>
    <property type="match status" value="1"/>
</dbReference>
<dbReference type="InterPro" id="IPR001245">
    <property type="entry name" value="Ser-Thr/Tyr_kinase_cat_dom"/>
</dbReference>
<evidence type="ECO:0000259" key="11">
    <source>
        <dbReference type="PROSITE" id="PS50001"/>
    </source>
</evidence>
<feature type="repeat" description="ANK" evidence="7">
    <location>
        <begin position="279"/>
        <end position="311"/>
    </location>
</feature>
<dbReference type="PRINTS" id="PR00109">
    <property type="entry name" value="TYRKINASE"/>
</dbReference>
<dbReference type="PANTHER" id="PTHR24418">
    <property type="entry name" value="TYROSINE-PROTEIN KINASE"/>
    <property type="match status" value="1"/>
</dbReference>
<dbReference type="InterPro" id="IPR002110">
    <property type="entry name" value="Ankyrin_rpt"/>
</dbReference>
<keyword evidence="2 9" id="KW-0547">Nucleotide-binding</keyword>
<dbReference type="Pfam" id="PF07714">
    <property type="entry name" value="PK_Tyr_Ser-Thr"/>
    <property type="match status" value="1"/>
</dbReference>
<feature type="repeat" description="ANK" evidence="7">
    <location>
        <begin position="211"/>
        <end position="243"/>
    </location>
</feature>
<keyword evidence="4 9" id="KW-0067">ATP-binding</keyword>
<comment type="similarity">
    <text evidence="10">Belongs to the protein kinase superfamily. Tyr protein kinase family.</text>
</comment>
<dbReference type="SMART" id="SM00252">
    <property type="entry name" value="SH2"/>
    <property type="match status" value="2"/>
</dbReference>
<dbReference type="Pfam" id="PF12796">
    <property type="entry name" value="Ank_2"/>
    <property type="match status" value="1"/>
</dbReference>
<dbReference type="InterPro" id="IPR000719">
    <property type="entry name" value="Prot_kinase_dom"/>
</dbReference>
<dbReference type="EC" id="2.7.10.2" evidence="10"/>
<keyword evidence="7" id="KW-0040">ANK repeat</keyword>
<dbReference type="InterPro" id="IPR036770">
    <property type="entry name" value="Ankyrin_rpt-contain_sf"/>
</dbReference>
<feature type="domain" description="Protein kinase" evidence="12">
    <location>
        <begin position="486"/>
        <end position="742"/>
    </location>
</feature>
<accession>A0ABM1EF69</accession>
<dbReference type="Gene3D" id="1.10.510.10">
    <property type="entry name" value="Transferase(Phosphotransferase) domain 1"/>
    <property type="match status" value="1"/>
</dbReference>
<evidence type="ECO:0000256" key="6">
    <source>
        <dbReference type="ARBA" id="ARBA00051245"/>
    </source>
</evidence>
<sequence>MMQKLFRTKHEGVSLSRRADEISTNFLADLNRHENEKFSHLLKKSKISLEDILKKDAFLENQHYNTWACYFGAIDRPSSEELLHRNGDGEGLYLVRNGSKVGDFTLSFVHGDKPIHFHIDQHGLGAQYSIEGGDLFSGLDKLLEHFSQQADGLPTRLAAFCRNGMPLPFSATMFGRTNVLHRVVRENNARLARMVLDSGRYAEHVNARGADGDAALHTAAHAGADDLVGMLVDAGADVDAKDAQGQAPLHRACAGDRASTVSLLVSRYDCDAQEPCYRTGWVALHVAASWGHADCAKVLLALNAPARPRTNKGEIPADLAREAGNEECARMLDDYQAPPARADASRWLHAAANRTTARRRLERAGLANGQFLVRASGRHAGMHILTMACDRQVYNYEVERRRDDGGRLCIGNGPLLDSLEHLVDHYSRFKDGLPTRLSEPVADPDWTPELRTRHDVDPAGEAAAAAATTEEVPVPAGLRLIYKADLQLGDKIGDGEYGSVLKGMWTDPTTGIKYQVAVKTTHEDHSQNKEFLREAEVMMKLKHDCVVQLIGVSCEPPLMIVQELLPVGSLLDFLLDHPSEVDPDTDLRLWAAQVASGMRYLEAQKVVHRDLAARNILLANHQHAKISDFGLSRVTRAEKDYYRATEGGKWPVKWYAPECIYYGQFSHASDVWSYGVTLWEMWTFGEQPYGERGGQAVLKMIDSGERLTAPPGCPRKIYKVMQRCWQYDPAARPTFADLQQLFESDADYQQIVAMVTKSRIA</sequence>
<evidence type="ECO:0000256" key="3">
    <source>
        <dbReference type="ARBA" id="ARBA00022777"/>
    </source>
</evidence>
<evidence type="ECO:0000313" key="13">
    <source>
        <dbReference type="Proteomes" id="UP000695022"/>
    </source>
</evidence>
<dbReference type="Pfam" id="PF00017">
    <property type="entry name" value="SH2"/>
    <property type="match status" value="2"/>
</dbReference>
<evidence type="ECO:0000256" key="2">
    <source>
        <dbReference type="ARBA" id="ARBA00022741"/>
    </source>
</evidence>
<keyword evidence="5 10" id="KW-0829">Tyrosine-protein kinase</keyword>
<evidence type="ECO:0000256" key="8">
    <source>
        <dbReference type="PROSITE-ProRule" id="PRU00191"/>
    </source>
</evidence>
<dbReference type="Gene3D" id="3.30.505.10">
    <property type="entry name" value="SH2 domain"/>
    <property type="match status" value="2"/>
</dbReference>
<dbReference type="SUPFAM" id="SSF48403">
    <property type="entry name" value="Ankyrin repeat"/>
    <property type="match status" value="1"/>
</dbReference>
<evidence type="ECO:0000256" key="10">
    <source>
        <dbReference type="RuleBase" id="RU362096"/>
    </source>
</evidence>
<evidence type="ECO:0000256" key="4">
    <source>
        <dbReference type="ARBA" id="ARBA00022840"/>
    </source>
</evidence>
<keyword evidence="3 10" id="KW-0418">Kinase</keyword>
<dbReference type="InterPro" id="IPR020635">
    <property type="entry name" value="Tyr_kinase_cat_dom"/>
</dbReference>
<dbReference type="InterPro" id="IPR036860">
    <property type="entry name" value="SH2_dom_sf"/>
</dbReference>
<dbReference type="PROSITE" id="PS00107">
    <property type="entry name" value="PROTEIN_KINASE_ATP"/>
    <property type="match status" value="1"/>
</dbReference>
<comment type="catalytic activity">
    <reaction evidence="6 10">
        <text>L-tyrosyl-[protein] + ATP = O-phospho-L-tyrosyl-[protein] + ADP + H(+)</text>
        <dbReference type="Rhea" id="RHEA:10596"/>
        <dbReference type="Rhea" id="RHEA-COMP:10136"/>
        <dbReference type="Rhea" id="RHEA-COMP:20101"/>
        <dbReference type="ChEBI" id="CHEBI:15378"/>
        <dbReference type="ChEBI" id="CHEBI:30616"/>
        <dbReference type="ChEBI" id="CHEBI:46858"/>
        <dbReference type="ChEBI" id="CHEBI:61978"/>
        <dbReference type="ChEBI" id="CHEBI:456216"/>
        <dbReference type="EC" id="2.7.10.2"/>
    </reaction>
</comment>
<feature type="domain" description="SH2" evidence="11">
    <location>
        <begin position="69"/>
        <end position="161"/>
    </location>
</feature>
<evidence type="ECO:0000256" key="1">
    <source>
        <dbReference type="ARBA" id="ARBA00022679"/>
    </source>
</evidence>
<dbReference type="PROSITE" id="PS50297">
    <property type="entry name" value="ANK_REP_REGION"/>
    <property type="match status" value="1"/>
</dbReference>
<dbReference type="SUPFAM" id="SSF55550">
    <property type="entry name" value="SH2 domain"/>
    <property type="match status" value="2"/>
</dbReference>
<dbReference type="Pfam" id="PF00023">
    <property type="entry name" value="Ank"/>
    <property type="match status" value="1"/>
</dbReference>
<dbReference type="InterPro" id="IPR017441">
    <property type="entry name" value="Protein_kinase_ATP_BS"/>
</dbReference>
<evidence type="ECO:0000313" key="14">
    <source>
        <dbReference type="RefSeq" id="XP_014670840.1"/>
    </source>
</evidence>
<evidence type="ECO:0000256" key="7">
    <source>
        <dbReference type="PROSITE-ProRule" id="PRU00023"/>
    </source>
</evidence>
<organism evidence="13 14">
    <name type="scientific">Priapulus caudatus</name>
    <name type="common">Priapulid worm</name>
    <dbReference type="NCBI Taxonomy" id="37621"/>
    <lineage>
        <taxon>Eukaryota</taxon>
        <taxon>Metazoa</taxon>
        <taxon>Ecdysozoa</taxon>
        <taxon>Scalidophora</taxon>
        <taxon>Priapulida</taxon>
        <taxon>Priapulimorpha</taxon>
        <taxon>Priapulimorphida</taxon>
        <taxon>Priapulidae</taxon>
        <taxon>Priapulus</taxon>
    </lineage>
</organism>
<evidence type="ECO:0000259" key="12">
    <source>
        <dbReference type="PROSITE" id="PS50011"/>
    </source>
</evidence>
<dbReference type="SMART" id="SM00219">
    <property type="entry name" value="TyrKc"/>
    <property type="match status" value="1"/>
</dbReference>
<dbReference type="PROSITE" id="PS50001">
    <property type="entry name" value="SH2"/>
    <property type="match status" value="2"/>
</dbReference>
<dbReference type="SUPFAM" id="SSF56112">
    <property type="entry name" value="Protein kinase-like (PK-like)"/>
    <property type="match status" value="1"/>
</dbReference>
<dbReference type="PROSITE" id="PS50088">
    <property type="entry name" value="ANK_REPEAT"/>
    <property type="match status" value="2"/>
</dbReference>
<evidence type="ECO:0000256" key="9">
    <source>
        <dbReference type="PROSITE-ProRule" id="PRU10141"/>
    </source>
</evidence>
<name>A0ABM1EF69_PRICU</name>
<keyword evidence="13" id="KW-1185">Reference proteome</keyword>
<proteinExistence type="inferred from homology"/>
<dbReference type="Gene3D" id="1.25.40.20">
    <property type="entry name" value="Ankyrin repeat-containing domain"/>
    <property type="match status" value="1"/>
</dbReference>
<gene>
    <name evidence="14" type="primary">LOC106811652</name>
</gene>
<dbReference type="SMART" id="SM00248">
    <property type="entry name" value="ANK"/>
    <property type="match status" value="5"/>
</dbReference>
<protein>
    <recommendedName>
        <fullName evidence="10">Tyrosine-protein kinase</fullName>
        <ecNumber evidence="10">2.7.10.2</ecNumber>
    </recommendedName>
</protein>
<dbReference type="InterPro" id="IPR000980">
    <property type="entry name" value="SH2"/>
</dbReference>
<dbReference type="GeneID" id="106811652"/>
<reference evidence="14" key="1">
    <citation type="submission" date="2025-08" db="UniProtKB">
        <authorList>
            <consortium name="RefSeq"/>
        </authorList>
    </citation>
    <scope>IDENTIFICATION</scope>
</reference>
<keyword evidence="1 10" id="KW-0808">Transferase</keyword>
<dbReference type="PRINTS" id="PR00401">
    <property type="entry name" value="SH2DOMAIN"/>
</dbReference>
<dbReference type="InterPro" id="IPR011009">
    <property type="entry name" value="Kinase-like_dom_sf"/>
</dbReference>